<evidence type="ECO:0000259" key="6">
    <source>
        <dbReference type="PROSITE" id="PS50109"/>
    </source>
</evidence>
<dbReference type="InterPro" id="IPR000700">
    <property type="entry name" value="PAS-assoc_C"/>
</dbReference>
<dbReference type="PROSITE" id="PS50109">
    <property type="entry name" value="HIS_KIN"/>
    <property type="match status" value="1"/>
</dbReference>
<dbReference type="GO" id="GO:0004673">
    <property type="term" value="F:protein histidine kinase activity"/>
    <property type="evidence" value="ECO:0007669"/>
    <property type="project" value="UniProtKB-EC"/>
</dbReference>
<dbReference type="InterPro" id="IPR004358">
    <property type="entry name" value="Sig_transdc_His_kin-like_C"/>
</dbReference>
<evidence type="ECO:0000256" key="4">
    <source>
        <dbReference type="ARBA" id="ARBA00022679"/>
    </source>
</evidence>
<comment type="caution">
    <text evidence="9">The sequence shown here is derived from an EMBL/GenBank/DDBJ whole genome shotgun (WGS) entry which is preliminary data.</text>
</comment>
<evidence type="ECO:0000256" key="1">
    <source>
        <dbReference type="ARBA" id="ARBA00000085"/>
    </source>
</evidence>
<dbReference type="PROSITE" id="PS50113">
    <property type="entry name" value="PAC"/>
    <property type="match status" value="3"/>
</dbReference>
<dbReference type="NCBIfam" id="TIGR00229">
    <property type="entry name" value="sensory_box"/>
    <property type="match status" value="3"/>
</dbReference>
<organism evidence="9 10">
    <name type="scientific">Arenibacter certesii</name>
    <dbReference type="NCBI Taxonomy" id="228955"/>
    <lineage>
        <taxon>Bacteria</taxon>
        <taxon>Pseudomonadati</taxon>
        <taxon>Bacteroidota</taxon>
        <taxon>Flavobacteriia</taxon>
        <taxon>Flavobacteriales</taxon>
        <taxon>Flavobacteriaceae</taxon>
        <taxon>Arenibacter</taxon>
    </lineage>
</organism>
<sequence>MSSLQIEFEEWIENESTFFNLMGQDVLDGLWFWDLKNPKNGLLNDAFWQLLGYDTAPLQQDSFDWFSLIDQENLLFIIEAYNNHLANPKQVPFDVEVACRHRIGYSLIINFRGAIAYDELGNPNRLMGIAIHLDKYRKTKKQNALKKDRYIDVIEGVKLGIWGGNINTGEAFCNDIWAEMIGYSLAELEPMTSQVFYNLVHPEDKEELILSIDKLLKNEGTYEVEFRMRHKKGHWVWIFCRGEITAYDNQGKPEMVSGMHYDITEKKANEELVLKYKDLLERSNEAAKIGHWEIDLQNESVLWSKVTREIYEVSEDFIPTIESGLQFIVEGENRDRIVSLMEKAAQSPMEFKEQIQIKSNNGTVKWIRLIGLSEFTNGQCVRFYGLIQDVDVIENIQLKIRLREEEFRQSFNHSAMGMAFISLTNRLLQANTSFCEMFGYTEAEMKNMEFSDISHPKDFEANKEPISELFSGKRSNLRYDYRYIHKNGSVVWTNSSISAIHNQDGEVMHYVLQVLDITERKLNELSLQHNADLISRINDVANIGIWEMDLAAGISNWSPMIKQMAGVPENYSPTLEDVYTFIKKGKHRGTIKKSIKLALEEGIGFNHIIQVTSNTGRTFWSRIIGISDFVDGKCRRFYGFFQDVDKETVALNELAIKEEELRLTFEHAHTGMGILDLNGKLQRSNISMTAILGYSEEEMRNLSFFDITHPEDLKKTEELMSQLLGRERDSYKLEKRYIHKNGHVIWANVSLSAVKNEKGDFLHFVSQLEDITDKKQMTDNLTEHNNRLVNFAHIVSHNLRSHTSNISMLLDLAEEEESIIVENEYFKNIKIVSENMNDTICHLNEIVEINSKVSTTLSSQNLLENVRMAVKSIESLAKQSGSTIEININKDLNVFAVHAYLESILLNYLTNAIKYKSPDRKHHILITAGIEGAYVYLSVKDNGMGIDLERYSAKLFGMYKTFHNHPDARGVGLFICKNQVEAMGGKIVVESEVDKGANFITYFRHENN</sequence>
<feature type="domain" description="PAC" evidence="8">
    <location>
        <begin position="731"/>
        <end position="783"/>
    </location>
</feature>
<keyword evidence="3" id="KW-0597">Phosphoprotein</keyword>
<dbReference type="InterPro" id="IPR052162">
    <property type="entry name" value="Sensor_kinase/Photoreceptor"/>
</dbReference>
<dbReference type="AlphaFoldDB" id="A0A918MIT2"/>
<protein>
    <recommendedName>
        <fullName evidence="2">histidine kinase</fullName>
        <ecNumber evidence="2">2.7.13.3</ecNumber>
    </recommendedName>
</protein>
<dbReference type="SUPFAM" id="SSF55874">
    <property type="entry name" value="ATPase domain of HSP90 chaperone/DNA topoisomerase II/histidine kinase"/>
    <property type="match status" value="1"/>
</dbReference>
<name>A0A918MIT2_9FLAO</name>
<feature type="domain" description="PAS" evidence="7">
    <location>
        <begin position="146"/>
        <end position="219"/>
    </location>
</feature>
<dbReference type="InterPro" id="IPR001610">
    <property type="entry name" value="PAC"/>
</dbReference>
<dbReference type="InterPro" id="IPR036890">
    <property type="entry name" value="HATPase_C_sf"/>
</dbReference>
<dbReference type="EC" id="2.7.13.3" evidence="2"/>
<accession>A0A918MIT2</accession>
<dbReference type="InterPro" id="IPR013655">
    <property type="entry name" value="PAS_fold_3"/>
</dbReference>
<dbReference type="SUPFAM" id="SSF55785">
    <property type="entry name" value="PYP-like sensor domain (PAS domain)"/>
    <property type="match status" value="6"/>
</dbReference>
<evidence type="ECO:0000256" key="3">
    <source>
        <dbReference type="ARBA" id="ARBA00022553"/>
    </source>
</evidence>
<dbReference type="InterPro" id="IPR035965">
    <property type="entry name" value="PAS-like_dom_sf"/>
</dbReference>
<feature type="domain" description="Histidine kinase" evidence="6">
    <location>
        <begin position="794"/>
        <end position="1007"/>
    </location>
</feature>
<dbReference type="PROSITE" id="PS50112">
    <property type="entry name" value="PAS"/>
    <property type="match status" value="3"/>
</dbReference>
<dbReference type="SMART" id="SM00387">
    <property type="entry name" value="HATPase_c"/>
    <property type="match status" value="1"/>
</dbReference>
<proteinExistence type="predicted"/>
<evidence type="ECO:0000256" key="5">
    <source>
        <dbReference type="ARBA" id="ARBA00022777"/>
    </source>
</evidence>
<dbReference type="InterPro" id="IPR000014">
    <property type="entry name" value="PAS"/>
</dbReference>
<dbReference type="SMART" id="SM00086">
    <property type="entry name" value="PAC"/>
    <property type="match status" value="4"/>
</dbReference>
<dbReference type="SMART" id="SM00091">
    <property type="entry name" value="PAS"/>
    <property type="match status" value="5"/>
</dbReference>
<evidence type="ECO:0000313" key="9">
    <source>
        <dbReference type="EMBL" id="GGW28947.1"/>
    </source>
</evidence>
<reference evidence="9" key="2">
    <citation type="submission" date="2020-09" db="EMBL/GenBank/DDBJ databases">
        <authorList>
            <person name="Sun Q."/>
            <person name="Kim S."/>
        </authorList>
    </citation>
    <scope>NUCLEOTIDE SEQUENCE</scope>
    <source>
        <strain evidence="9">KCTC 12113</strain>
    </source>
</reference>
<dbReference type="Gene3D" id="3.30.565.10">
    <property type="entry name" value="Histidine kinase-like ATPase, C-terminal domain"/>
    <property type="match status" value="1"/>
</dbReference>
<dbReference type="PANTHER" id="PTHR43304:SF1">
    <property type="entry name" value="PAC DOMAIN-CONTAINING PROTEIN"/>
    <property type="match status" value="1"/>
</dbReference>
<dbReference type="Proteomes" id="UP000634668">
    <property type="component" value="Unassembled WGS sequence"/>
</dbReference>
<evidence type="ECO:0000259" key="7">
    <source>
        <dbReference type="PROSITE" id="PS50112"/>
    </source>
</evidence>
<keyword evidence="10" id="KW-1185">Reference proteome</keyword>
<feature type="domain" description="PAS" evidence="7">
    <location>
        <begin position="657"/>
        <end position="727"/>
    </location>
</feature>
<dbReference type="EMBL" id="BMWP01000006">
    <property type="protein sequence ID" value="GGW28947.1"/>
    <property type="molecule type" value="Genomic_DNA"/>
</dbReference>
<keyword evidence="4" id="KW-0808">Transferase</keyword>
<keyword evidence="5" id="KW-0418">Kinase</keyword>
<evidence type="ECO:0000313" key="10">
    <source>
        <dbReference type="Proteomes" id="UP000634668"/>
    </source>
</evidence>
<dbReference type="InterPro" id="IPR005467">
    <property type="entry name" value="His_kinase_dom"/>
</dbReference>
<feature type="domain" description="PAS" evidence="7">
    <location>
        <begin position="403"/>
        <end position="473"/>
    </location>
</feature>
<evidence type="ECO:0000256" key="2">
    <source>
        <dbReference type="ARBA" id="ARBA00012438"/>
    </source>
</evidence>
<reference evidence="9" key="1">
    <citation type="journal article" date="2014" name="Int. J. Syst. Evol. Microbiol.">
        <title>Complete genome sequence of Corynebacterium casei LMG S-19264T (=DSM 44701T), isolated from a smear-ripened cheese.</title>
        <authorList>
            <consortium name="US DOE Joint Genome Institute (JGI-PGF)"/>
            <person name="Walter F."/>
            <person name="Albersmeier A."/>
            <person name="Kalinowski J."/>
            <person name="Ruckert C."/>
        </authorList>
    </citation>
    <scope>NUCLEOTIDE SEQUENCE</scope>
    <source>
        <strain evidence="9">KCTC 12113</strain>
    </source>
</reference>
<feature type="domain" description="PAC" evidence="8">
    <location>
        <begin position="477"/>
        <end position="529"/>
    </location>
</feature>
<dbReference type="Pfam" id="PF08447">
    <property type="entry name" value="PAS_3"/>
    <property type="match status" value="3"/>
</dbReference>
<gene>
    <name evidence="9" type="ORF">GCM10007383_12940</name>
</gene>
<dbReference type="Pfam" id="PF02518">
    <property type="entry name" value="HATPase_c"/>
    <property type="match status" value="1"/>
</dbReference>
<dbReference type="Gene3D" id="3.30.450.20">
    <property type="entry name" value="PAS domain"/>
    <property type="match status" value="6"/>
</dbReference>
<dbReference type="PRINTS" id="PR00344">
    <property type="entry name" value="BCTRLSENSOR"/>
</dbReference>
<dbReference type="RefSeq" id="WP_051315507.1">
    <property type="nucleotide sequence ID" value="NZ_BMWP01000006.1"/>
</dbReference>
<dbReference type="CDD" id="cd00130">
    <property type="entry name" value="PAS"/>
    <property type="match status" value="3"/>
</dbReference>
<feature type="domain" description="PAC" evidence="8">
    <location>
        <begin position="222"/>
        <end position="275"/>
    </location>
</feature>
<evidence type="ECO:0000259" key="8">
    <source>
        <dbReference type="PROSITE" id="PS50113"/>
    </source>
</evidence>
<dbReference type="PANTHER" id="PTHR43304">
    <property type="entry name" value="PHYTOCHROME-LIKE PROTEIN CPH1"/>
    <property type="match status" value="1"/>
</dbReference>
<dbReference type="InterPro" id="IPR003594">
    <property type="entry name" value="HATPase_dom"/>
</dbReference>
<comment type="catalytic activity">
    <reaction evidence="1">
        <text>ATP + protein L-histidine = ADP + protein N-phospho-L-histidine.</text>
        <dbReference type="EC" id="2.7.13.3"/>
    </reaction>
</comment>